<keyword evidence="6" id="KW-0346">Stress response</keyword>
<evidence type="ECO:0000256" key="5">
    <source>
        <dbReference type="ARBA" id="ARBA00022833"/>
    </source>
</evidence>
<accession>A0AAV8QKL9</accession>
<dbReference type="Pfam" id="PF01428">
    <property type="entry name" value="zf-AN1"/>
    <property type="match status" value="2"/>
</dbReference>
<evidence type="ECO:0000256" key="1">
    <source>
        <dbReference type="ARBA" id="ARBA00003732"/>
    </source>
</evidence>
<evidence type="ECO:0000256" key="2">
    <source>
        <dbReference type="ARBA" id="ARBA00022723"/>
    </source>
</evidence>
<dbReference type="InterPro" id="IPR013087">
    <property type="entry name" value="Znf_C2H2_type"/>
</dbReference>
<dbReference type="PROSITE" id="PS51039">
    <property type="entry name" value="ZF_AN1"/>
    <property type="match status" value="2"/>
</dbReference>
<keyword evidence="5" id="KW-0862">Zinc</keyword>
<evidence type="ECO:0000259" key="9">
    <source>
        <dbReference type="PROSITE" id="PS51039"/>
    </source>
</evidence>
<dbReference type="AlphaFoldDB" id="A0AAV8QKL9"/>
<feature type="compositionally biased region" description="Basic and acidic residues" evidence="8">
    <location>
        <begin position="219"/>
        <end position="230"/>
    </location>
</feature>
<dbReference type="PROSITE" id="PS00028">
    <property type="entry name" value="ZINC_FINGER_C2H2_1"/>
    <property type="match status" value="1"/>
</dbReference>
<feature type="domain" description="AN1-type" evidence="9">
    <location>
        <begin position="7"/>
        <end position="55"/>
    </location>
</feature>
<dbReference type="InterPro" id="IPR000058">
    <property type="entry name" value="Znf_AN1"/>
</dbReference>
<name>A0AAV8QKL9_ENSVE</name>
<dbReference type="FunFam" id="4.10.1110.10:FF:000003">
    <property type="entry name" value="AN1-type zinc finger protein 2B isoform X1"/>
    <property type="match status" value="1"/>
</dbReference>
<dbReference type="EMBL" id="JAQQAF010000006">
    <property type="protein sequence ID" value="KAJ8475570.1"/>
    <property type="molecule type" value="Genomic_DNA"/>
</dbReference>
<keyword evidence="11" id="KW-1185">Reference proteome</keyword>
<dbReference type="SMART" id="SM00154">
    <property type="entry name" value="ZnF_AN1"/>
    <property type="match status" value="2"/>
</dbReference>
<keyword evidence="4 7" id="KW-0863">Zinc-finger</keyword>
<evidence type="ECO:0000256" key="4">
    <source>
        <dbReference type="ARBA" id="ARBA00022771"/>
    </source>
</evidence>
<gene>
    <name evidence="10" type="ORF">OPV22_019297</name>
</gene>
<dbReference type="InterPro" id="IPR035896">
    <property type="entry name" value="AN1-like_Znf"/>
</dbReference>
<evidence type="ECO:0000313" key="10">
    <source>
        <dbReference type="EMBL" id="KAJ8475570.1"/>
    </source>
</evidence>
<feature type="region of interest" description="Disordered" evidence="8">
    <location>
        <begin position="208"/>
        <end position="240"/>
    </location>
</feature>
<comment type="caution">
    <text evidence="10">The sequence shown here is derived from an EMBL/GenBank/DDBJ whole genome shotgun (WGS) entry which is preliminary data.</text>
</comment>
<dbReference type="Gene3D" id="4.10.1110.10">
    <property type="entry name" value="AN1-like Zinc finger"/>
    <property type="match status" value="2"/>
</dbReference>
<dbReference type="InterPro" id="IPR057357">
    <property type="entry name" value="Znf-C2H2_ZFAND2A/B"/>
</dbReference>
<protein>
    <recommendedName>
        <fullName evidence="9">AN1-type domain-containing protein</fullName>
    </recommendedName>
</protein>
<dbReference type="PANTHER" id="PTHR14677">
    <property type="entry name" value="ARSENITE INDUCUBLE RNA ASSOCIATED PROTEIN AIP-1-RELATED"/>
    <property type="match status" value="1"/>
</dbReference>
<dbReference type="SUPFAM" id="SSF118310">
    <property type="entry name" value="AN1-like Zinc finger"/>
    <property type="match status" value="2"/>
</dbReference>
<dbReference type="GO" id="GO:0008270">
    <property type="term" value="F:zinc ion binding"/>
    <property type="evidence" value="ECO:0007669"/>
    <property type="project" value="UniProtKB-KW"/>
</dbReference>
<sequence length="290" mass="32231">MGTPEFPDLGKHCSVDDCRQIDFLPFTCDRCNQVFCLQHRSYISHQCLNASQKDVTVLICPICAMGVRLVLDQDPNITWELHVNTDCDPSNYQRATKKRRCPVPGCKEILNLSNSIRCSDCTQEHCLKHRFGPDHKCPGPKKLDSGFPFIGLLNRSQKGKPLQSSSSSSSSWWGASLMNAVSNVRVSAESGMLKFSNAATQALQKAKNGIAESSNSGELMEHGEHAERSHQRSSQPAGNRVTIDVCPKCSKGFRDPVSLVEHVERDHGVGTCWIIFLGWQITLQFLRGPF</sequence>
<organism evidence="10 11">
    <name type="scientific">Ensete ventricosum</name>
    <name type="common">Abyssinian banana</name>
    <name type="synonym">Musa ensete</name>
    <dbReference type="NCBI Taxonomy" id="4639"/>
    <lineage>
        <taxon>Eukaryota</taxon>
        <taxon>Viridiplantae</taxon>
        <taxon>Streptophyta</taxon>
        <taxon>Embryophyta</taxon>
        <taxon>Tracheophyta</taxon>
        <taxon>Spermatophyta</taxon>
        <taxon>Magnoliopsida</taxon>
        <taxon>Liliopsida</taxon>
        <taxon>Zingiberales</taxon>
        <taxon>Musaceae</taxon>
        <taxon>Ensete</taxon>
    </lineage>
</organism>
<evidence type="ECO:0000256" key="3">
    <source>
        <dbReference type="ARBA" id="ARBA00022737"/>
    </source>
</evidence>
<evidence type="ECO:0000256" key="7">
    <source>
        <dbReference type="PROSITE-ProRule" id="PRU00449"/>
    </source>
</evidence>
<proteinExistence type="predicted"/>
<keyword evidence="3" id="KW-0677">Repeat</keyword>
<evidence type="ECO:0000256" key="6">
    <source>
        <dbReference type="ARBA" id="ARBA00023016"/>
    </source>
</evidence>
<feature type="domain" description="AN1-type" evidence="9">
    <location>
        <begin position="95"/>
        <end position="145"/>
    </location>
</feature>
<dbReference type="GO" id="GO:0005737">
    <property type="term" value="C:cytoplasm"/>
    <property type="evidence" value="ECO:0007669"/>
    <property type="project" value="TreeGrafter"/>
</dbReference>
<dbReference type="PANTHER" id="PTHR14677:SF27">
    <property type="entry name" value="ZINC FINGER AN1 AND C2H2 DOMAIN-CONTAINING STRESS-ASSOCIATED PROTEIN 11"/>
    <property type="match status" value="1"/>
</dbReference>
<keyword evidence="2" id="KW-0479">Metal-binding</keyword>
<evidence type="ECO:0000256" key="8">
    <source>
        <dbReference type="SAM" id="MobiDB-lite"/>
    </source>
</evidence>
<evidence type="ECO:0000313" key="11">
    <source>
        <dbReference type="Proteomes" id="UP001222027"/>
    </source>
</evidence>
<comment type="function">
    <text evidence="1">May be involved in environmental stress response.</text>
</comment>
<dbReference type="Pfam" id="PF25403">
    <property type="entry name" value="zf-C2H2_ZFAND2"/>
    <property type="match status" value="1"/>
</dbReference>
<reference evidence="10 11" key="1">
    <citation type="submission" date="2022-12" db="EMBL/GenBank/DDBJ databases">
        <title>Chromosome-scale assembly of the Ensete ventricosum genome.</title>
        <authorList>
            <person name="Dussert Y."/>
            <person name="Stocks J."/>
            <person name="Wendawek A."/>
            <person name="Woldeyes F."/>
            <person name="Nichols R.A."/>
            <person name="Borrell J.S."/>
        </authorList>
    </citation>
    <scope>NUCLEOTIDE SEQUENCE [LARGE SCALE GENOMIC DNA]</scope>
    <source>
        <strain evidence="11">cv. Maze</strain>
        <tissue evidence="10">Seeds</tissue>
    </source>
</reference>
<dbReference type="Proteomes" id="UP001222027">
    <property type="component" value="Unassembled WGS sequence"/>
</dbReference>